<comment type="caution">
    <text evidence="2">The sequence shown here is derived from an EMBL/GenBank/DDBJ whole genome shotgun (WGS) entry which is preliminary data.</text>
</comment>
<evidence type="ECO:0000313" key="2">
    <source>
        <dbReference type="EMBL" id="MDQ0454658.1"/>
    </source>
</evidence>
<evidence type="ECO:0000313" key="3">
    <source>
        <dbReference type="Proteomes" id="UP001235269"/>
    </source>
</evidence>
<dbReference type="RefSeq" id="WP_377238729.1">
    <property type="nucleotide sequence ID" value="NZ_JBHLZZ010000045.1"/>
</dbReference>
<dbReference type="EMBL" id="JAUSWH010000002">
    <property type="protein sequence ID" value="MDQ0454658.1"/>
    <property type="molecule type" value="Genomic_DNA"/>
</dbReference>
<proteinExistence type="predicted"/>
<feature type="domain" description="Bacteriophage tail tape measure N-terminal" evidence="1">
    <location>
        <begin position="144"/>
        <end position="297"/>
    </location>
</feature>
<dbReference type="InterPro" id="IPR009628">
    <property type="entry name" value="Phage_tape_measure_N"/>
</dbReference>
<keyword evidence="3" id="KW-1185">Reference proteome</keyword>
<name>A0ABU0IAI4_9HYPH</name>
<dbReference type="Proteomes" id="UP001235269">
    <property type="component" value="Unassembled WGS sequence"/>
</dbReference>
<sequence>MAAPLKLGITVAMDASGVTAGAQATRQAIAGIGTEAVTSATKLQKLVDAELGLARPAANSNSRAADIAAYGAELDRLRAKFNPLYAVTATYKTAVAEIRQAHRLGAISADEMTAAISRQRQATLASIDAIKGRNAAIRAGQGGGGANTSFAATNTMYQFQDIATTAAMGMSPAMIGLQQGSQIAGAYAGLSLKDAAKTTASALTSLLSPTSIAAIALTAGAAAAIQFGMGLSQSSSDAKKLEEVLGSHAETVERLKKQYGDLGSAIKSAMPIGGAGFTDASARNEIATLETAIKKQSEDLATSFGGFLKGGLLGSSTAGLDALLSTDASPFQKQVNDLLTSVRAGKGDLSTFQTEIESAFDALRQSSDAPAKLNAEMERLTAAAQDAFSVSPKFEPFQAEIAKLTLGLKNGNADLSDFATNVSRIGQLNGLQKVADEVILASKGAVELAETLREVRAIIQQMDREDTRSGLSAQRETARYVNLRAAALQDANAKFAADQQLILAQTNAEKLAAIEARVRASAREDGDKDGGLQARIDRELTAERNRQAVEARNATLARTESIQQTIAQQRLELSLIGQTTAAREEQLFAEQQISTIRQEAARTGAAIDEQEISRIRQKAAEYGRLKAEIEAANYLQSQTANLDRLRYQTAIATQPVSQQSALLAQYDAEVKIRELGADPTSDRAEAIRRVARETAAWNTQLARTTEAWNAVQQSAGNTIDSIVDGLSSGNIKDALKTIVSDINKTFLELAIKNPIKNALLGTSSGTLSDVGGIGGIFSRLFGGGSSSATSLASKALGQSVGTMQVAAGTVMLNGGVTGGLTTLLGGTQTAANSNSSLLDLSSYRKAISSIESGGNYSALGPLTASGDRAYGAYQVMGANIPSWTKATLGTSMTPNEFLASSEAQDAVFNKYFGASVAKYGNAQDAASVWFSGRPLSSAANASDALGTTSTAYVDKFNSALGNVTGSTNSAASGLSGLNSATGVAAKGLDGLGSGLGKFGQILAQAQASGNGGLVSLLGSLTSYGQSVFNSSSQFQSAILNGGIGLYSSGGYTGDGGLYEPAGVVHKGEIVWSQADIARAGGMHTVEAMRLGKRGYADGGVVDSYPTPKRLWSPANGNDGSGKSLSMPRSATITLNMAGAYGKDEMRAEAYAGMQAALDEYDRAMPDRMQEISAHPRWR</sequence>
<accession>A0ABU0IAI4</accession>
<evidence type="ECO:0000259" key="1">
    <source>
        <dbReference type="Pfam" id="PF06791"/>
    </source>
</evidence>
<protein>
    <recommendedName>
        <fullName evidence="1">Bacteriophage tail tape measure N-terminal domain-containing protein</fullName>
    </recommendedName>
</protein>
<gene>
    <name evidence="2" type="ORF">QO005_000985</name>
</gene>
<organism evidence="2 3">
    <name type="scientific">Rhizobium paknamense</name>
    <dbReference type="NCBI Taxonomy" id="1206817"/>
    <lineage>
        <taxon>Bacteria</taxon>
        <taxon>Pseudomonadati</taxon>
        <taxon>Pseudomonadota</taxon>
        <taxon>Alphaproteobacteria</taxon>
        <taxon>Hyphomicrobiales</taxon>
        <taxon>Rhizobiaceae</taxon>
        <taxon>Rhizobium/Agrobacterium group</taxon>
        <taxon>Rhizobium</taxon>
    </lineage>
</organism>
<dbReference type="Pfam" id="PF06791">
    <property type="entry name" value="TMP_2"/>
    <property type="match status" value="1"/>
</dbReference>
<reference evidence="2 3" key="1">
    <citation type="submission" date="2023-07" db="EMBL/GenBank/DDBJ databases">
        <title>Genomic Encyclopedia of Type Strains, Phase IV (KMG-IV): sequencing the most valuable type-strain genomes for metagenomic binning, comparative biology and taxonomic classification.</title>
        <authorList>
            <person name="Goeker M."/>
        </authorList>
    </citation>
    <scope>NUCLEOTIDE SEQUENCE [LARGE SCALE GENOMIC DNA]</scope>
    <source>
        <strain evidence="2 3">DSM 100301</strain>
    </source>
</reference>